<dbReference type="PROSITE" id="PS50927">
    <property type="entry name" value="BULB_LECTIN"/>
    <property type="match status" value="1"/>
</dbReference>
<dbReference type="Gramene" id="KZM99933">
    <property type="protein sequence ID" value="KZM99933"/>
    <property type="gene ID" value="DCAR_008688"/>
</dbReference>
<evidence type="ECO:0000256" key="1">
    <source>
        <dbReference type="ARBA" id="ARBA00022729"/>
    </source>
</evidence>
<dbReference type="SMART" id="SM00108">
    <property type="entry name" value="B_lectin"/>
    <property type="match status" value="1"/>
</dbReference>
<keyword evidence="2" id="KW-1015">Disulfide bond</keyword>
<dbReference type="Pfam" id="PF08276">
    <property type="entry name" value="PAN_2"/>
    <property type="match status" value="1"/>
</dbReference>
<reference evidence="4" key="1">
    <citation type="journal article" date="2016" name="Nat. Genet.">
        <title>A high-quality carrot genome assembly provides new insights into carotenoid accumulation and asterid genome evolution.</title>
        <authorList>
            <person name="Iorizzo M."/>
            <person name="Ellison S."/>
            <person name="Senalik D."/>
            <person name="Zeng P."/>
            <person name="Satapoomin P."/>
            <person name="Huang J."/>
            <person name="Bowman M."/>
            <person name="Iovene M."/>
            <person name="Sanseverino W."/>
            <person name="Cavagnaro P."/>
            <person name="Yildiz M."/>
            <person name="Macko-Podgorni A."/>
            <person name="Moranska E."/>
            <person name="Grzebelus E."/>
            <person name="Grzebelus D."/>
            <person name="Ashrafi H."/>
            <person name="Zheng Z."/>
            <person name="Cheng S."/>
            <person name="Spooner D."/>
            <person name="Van Deynze A."/>
            <person name="Simon P."/>
        </authorList>
    </citation>
    <scope>NUCLEOTIDE SEQUENCE</scope>
    <source>
        <tissue evidence="4">Leaf</tissue>
    </source>
</reference>
<protein>
    <submittedName>
        <fullName evidence="4">Uncharacterized protein</fullName>
    </submittedName>
</protein>
<gene>
    <name evidence="4" type="ORF">DCAR_0309808</name>
</gene>
<dbReference type="CDD" id="cd01098">
    <property type="entry name" value="PAN_AP_plant"/>
    <property type="match status" value="1"/>
</dbReference>
<dbReference type="SMART" id="SM00473">
    <property type="entry name" value="PAN_AP"/>
    <property type="match status" value="1"/>
</dbReference>
<dbReference type="InterPro" id="IPR000858">
    <property type="entry name" value="S_locus_glycoprot_dom"/>
</dbReference>
<dbReference type="Pfam" id="PF00954">
    <property type="entry name" value="S_locus_glycop"/>
    <property type="match status" value="1"/>
</dbReference>
<organism evidence="4 5">
    <name type="scientific">Daucus carota subsp. sativus</name>
    <name type="common">Carrot</name>
    <dbReference type="NCBI Taxonomy" id="79200"/>
    <lineage>
        <taxon>Eukaryota</taxon>
        <taxon>Viridiplantae</taxon>
        <taxon>Streptophyta</taxon>
        <taxon>Embryophyta</taxon>
        <taxon>Tracheophyta</taxon>
        <taxon>Spermatophyta</taxon>
        <taxon>Magnoliopsida</taxon>
        <taxon>eudicotyledons</taxon>
        <taxon>Gunneridae</taxon>
        <taxon>Pentapetalae</taxon>
        <taxon>asterids</taxon>
        <taxon>campanulids</taxon>
        <taxon>Apiales</taxon>
        <taxon>Apiaceae</taxon>
        <taxon>Apioideae</taxon>
        <taxon>Scandiceae</taxon>
        <taxon>Daucinae</taxon>
        <taxon>Daucus</taxon>
        <taxon>Daucus sect. Daucus</taxon>
    </lineage>
</organism>
<dbReference type="PANTHER" id="PTHR32444:SF235">
    <property type="entry name" value="OS01G0783900 PROTEIN"/>
    <property type="match status" value="1"/>
</dbReference>
<name>A0A165ZEF7_DAUCS</name>
<evidence type="ECO:0000256" key="3">
    <source>
        <dbReference type="ARBA" id="ARBA00023180"/>
    </source>
</evidence>
<dbReference type="InterPro" id="IPR001480">
    <property type="entry name" value="Bulb-type_lectin_dom"/>
</dbReference>
<dbReference type="Pfam" id="PF01453">
    <property type="entry name" value="B_lectin"/>
    <property type="match status" value="1"/>
</dbReference>
<evidence type="ECO:0000313" key="4">
    <source>
        <dbReference type="EMBL" id="WOG90564.1"/>
    </source>
</evidence>
<keyword evidence="1" id="KW-0732">Signal</keyword>
<dbReference type="CDD" id="cd00028">
    <property type="entry name" value="B_lectin"/>
    <property type="match status" value="1"/>
</dbReference>
<dbReference type="InterPro" id="IPR036426">
    <property type="entry name" value="Bulb-type_lectin_dom_sf"/>
</dbReference>
<evidence type="ECO:0000313" key="5">
    <source>
        <dbReference type="Proteomes" id="UP000077755"/>
    </source>
</evidence>
<dbReference type="Gene3D" id="2.90.10.10">
    <property type="entry name" value="Bulb-type lectin domain"/>
    <property type="match status" value="1"/>
</dbReference>
<dbReference type="GO" id="GO:0048544">
    <property type="term" value="P:recognition of pollen"/>
    <property type="evidence" value="ECO:0007669"/>
    <property type="project" value="InterPro"/>
</dbReference>
<dbReference type="InterPro" id="IPR003609">
    <property type="entry name" value="Pan_app"/>
</dbReference>
<dbReference type="FunFam" id="2.90.10.10:FF:000001">
    <property type="entry name" value="G-type lectin S-receptor-like serine/threonine-protein kinase"/>
    <property type="match status" value="1"/>
</dbReference>
<dbReference type="PANTHER" id="PTHR32444">
    <property type="entry name" value="BULB-TYPE LECTIN DOMAIN-CONTAINING PROTEIN"/>
    <property type="match status" value="1"/>
</dbReference>
<dbReference type="EMBL" id="CP093345">
    <property type="protein sequence ID" value="WOG90564.1"/>
    <property type="molecule type" value="Genomic_DNA"/>
</dbReference>
<dbReference type="SUPFAM" id="SSF51110">
    <property type="entry name" value="alpha-D-mannose-specific plant lectins"/>
    <property type="match status" value="1"/>
</dbReference>
<keyword evidence="5" id="KW-1185">Reference proteome</keyword>
<evidence type="ECO:0000256" key="2">
    <source>
        <dbReference type="ARBA" id="ARBA00023157"/>
    </source>
</evidence>
<keyword evidence="3" id="KW-0325">Glycoprotein</keyword>
<dbReference type="PROSITE" id="PS50948">
    <property type="entry name" value="PAN"/>
    <property type="match status" value="1"/>
</dbReference>
<proteinExistence type="predicted"/>
<reference evidence="4" key="2">
    <citation type="submission" date="2022-03" db="EMBL/GenBank/DDBJ databases">
        <title>Draft title - Genomic analysis of global carrot germplasm unveils the trajectory of domestication and the origin of high carotenoid orange carrot.</title>
        <authorList>
            <person name="Iorizzo M."/>
            <person name="Ellison S."/>
            <person name="Senalik D."/>
            <person name="Macko-Podgorni A."/>
            <person name="Grzebelus D."/>
            <person name="Bostan H."/>
            <person name="Rolling W."/>
            <person name="Curaba J."/>
            <person name="Simon P."/>
        </authorList>
    </citation>
    <scope>NUCLEOTIDE SEQUENCE</scope>
    <source>
        <tissue evidence="4">Leaf</tissue>
    </source>
</reference>
<accession>A0A165ZEF7</accession>
<dbReference type="AlphaFoldDB" id="A0A165ZEF7"/>
<sequence length="532" mass="59710">MSSFFVVNIRARDILSANQIIENTETIVSASGEFELGFFSPGSSKNLYLSIRYKKAGGIIVWVANTETPLTDASGTLAFSSKGTLEIINGTNSTIWSSNSSKSLINPVAQLLDTGNLVIRTENDHDLGHFFWQSFDFPGNTFLPGMKLGKNLATGLDWSYNSWKSNDDPSHGNFQIKLGISGYPQLILWNGSDKYIRLGPWNGVTWSAIPNSGPNNIFFDKFIFQEEEIYYEYEPIYDSMLIRIALEPDGRIIRYSWTNQGNKWEPTIFLQADYCDEYARCGAFGSCNVNSLCRCLDGFQPHNVEVWHSLNFSDGCIPKTQLNCSNRDDFVLQLKTKLPDTKGSSYNFNMNLEECKKKCQENCSCIAYANTNITGTGSGCLLWFGDLYDIRDQEQSLHDFYVRVVASGSGSTTSSSTRRIILVVLFPLISISTVVLGFYLRHLCKTRKKRKTEGLLCVQQYPEDRPNMSSVLVMLTSKVSLPQPKQPGFFTERKLDEAYPSSSFRLTDAVKIPPQITVRAMSSDSGYSSQVK</sequence>
<dbReference type="OMA" id="CIAYANT"/>
<dbReference type="Proteomes" id="UP000077755">
    <property type="component" value="Chromosome 3"/>
</dbReference>